<name>A0A1I2L5R6_9ACTN</name>
<proteinExistence type="predicted"/>
<dbReference type="AlphaFoldDB" id="A0A1I2L5R6"/>
<keyword evidence="3" id="KW-1185">Reference proteome</keyword>
<protein>
    <submittedName>
        <fullName evidence="2">Sugar lactone lactonase YvrE</fullName>
    </submittedName>
</protein>
<gene>
    <name evidence="2" type="ORF">SAMN05216574_12513</name>
</gene>
<dbReference type="STRING" id="1798228.SAMN05216574_12513"/>
<organism evidence="2 3">
    <name type="scientific">Blastococcus tunisiensis</name>
    <dbReference type="NCBI Taxonomy" id="1798228"/>
    <lineage>
        <taxon>Bacteria</taxon>
        <taxon>Bacillati</taxon>
        <taxon>Actinomycetota</taxon>
        <taxon>Actinomycetes</taxon>
        <taxon>Geodermatophilales</taxon>
        <taxon>Geodermatophilaceae</taxon>
        <taxon>Blastococcus</taxon>
    </lineage>
</organism>
<evidence type="ECO:0000259" key="1">
    <source>
        <dbReference type="Pfam" id="PF08450"/>
    </source>
</evidence>
<dbReference type="OrthoDB" id="3332247at2"/>
<dbReference type="SUPFAM" id="SSF63829">
    <property type="entry name" value="Calcium-dependent phosphotriesterase"/>
    <property type="match status" value="1"/>
</dbReference>
<reference evidence="3" key="1">
    <citation type="submission" date="2016-10" db="EMBL/GenBank/DDBJ databases">
        <authorList>
            <person name="Varghese N."/>
            <person name="Submissions S."/>
        </authorList>
    </citation>
    <scope>NUCLEOTIDE SEQUENCE [LARGE SCALE GENOMIC DNA]</scope>
    <source>
        <strain evidence="3">DSM 46838</strain>
    </source>
</reference>
<dbReference type="PANTHER" id="PTHR10426:SF88">
    <property type="entry name" value="ADIPOCYTE PLASMA MEMBRANE-ASSOCIATED PROTEIN HEMOMUCIN-RELATED"/>
    <property type="match status" value="1"/>
</dbReference>
<dbReference type="Pfam" id="PF08450">
    <property type="entry name" value="SGL"/>
    <property type="match status" value="1"/>
</dbReference>
<dbReference type="RefSeq" id="WP_092203156.1">
    <property type="nucleotide sequence ID" value="NZ_FOND01000025.1"/>
</dbReference>
<dbReference type="InterPro" id="IPR013658">
    <property type="entry name" value="SGL"/>
</dbReference>
<evidence type="ECO:0000313" key="3">
    <source>
        <dbReference type="Proteomes" id="UP000198589"/>
    </source>
</evidence>
<dbReference type="EMBL" id="FOND01000025">
    <property type="protein sequence ID" value="SFF73898.1"/>
    <property type="molecule type" value="Genomic_DNA"/>
</dbReference>
<dbReference type="GO" id="GO:0016787">
    <property type="term" value="F:hydrolase activity"/>
    <property type="evidence" value="ECO:0007669"/>
    <property type="project" value="TreeGrafter"/>
</dbReference>
<feature type="domain" description="SMP-30/Gluconolactonase/LRE-like region" evidence="1">
    <location>
        <begin position="34"/>
        <end position="221"/>
    </location>
</feature>
<evidence type="ECO:0000313" key="2">
    <source>
        <dbReference type="EMBL" id="SFF73898.1"/>
    </source>
</evidence>
<dbReference type="Proteomes" id="UP000198589">
    <property type="component" value="Unassembled WGS sequence"/>
</dbReference>
<dbReference type="InterPro" id="IPR011042">
    <property type="entry name" value="6-blade_b-propeller_TolB-like"/>
</dbReference>
<sequence length="316" mass="32816">MTAFAGARLVPVGGEGPEDVLVDLAGRVLTGLADGRIVRIEPGTGAVETVGRVPGRPLGLELLGPEELLVCASDAGLLSVSLSSGRVRTLVDRFEGRPLGAVNNAAVGDDGTVWFTDSSTRFPIPRWRDDLLQRTRSGRLLRRDPDGAVVEVLGGLEFANGVALAADGSFVAVAETGARRVRRLWLSGPRRGSSDVLAEDLWGYPDNIARGSDGLIWVALASPRVPALDAVLRPPPALRALVRRLPERLQPAPVPTVGVVALDGTGRVVSERTGTLEGFAMLTGVREAGGTLWFGSLTGGCVGSIAAAGQSTGDAP</sequence>
<dbReference type="Gene3D" id="2.120.10.30">
    <property type="entry name" value="TolB, C-terminal domain"/>
    <property type="match status" value="1"/>
</dbReference>
<accession>A0A1I2L5R6</accession>
<dbReference type="PANTHER" id="PTHR10426">
    <property type="entry name" value="STRICTOSIDINE SYNTHASE-RELATED"/>
    <property type="match status" value="1"/>
</dbReference>